<feature type="transmembrane region" description="Helical" evidence="1">
    <location>
        <begin position="55"/>
        <end position="76"/>
    </location>
</feature>
<accession>A0A7X0RY01</accession>
<keyword evidence="1" id="KW-0472">Membrane</keyword>
<gene>
    <name evidence="2" type="ORF">H7C19_26125</name>
</gene>
<dbReference type="EMBL" id="JACJVP010000044">
    <property type="protein sequence ID" value="MBB6674164.1"/>
    <property type="molecule type" value="Genomic_DNA"/>
</dbReference>
<feature type="transmembrane region" description="Helical" evidence="1">
    <location>
        <begin position="132"/>
        <end position="165"/>
    </location>
</feature>
<dbReference type="Pfam" id="PF14045">
    <property type="entry name" value="YIEGIA"/>
    <property type="match status" value="1"/>
</dbReference>
<keyword evidence="1" id="KW-1133">Transmembrane helix</keyword>
<reference evidence="2 3" key="1">
    <citation type="submission" date="2020-08" db="EMBL/GenBank/DDBJ databases">
        <title>Cohnella phylogeny.</title>
        <authorList>
            <person name="Dunlap C."/>
        </authorList>
    </citation>
    <scope>NUCLEOTIDE SEQUENCE [LARGE SCALE GENOMIC DNA]</scope>
    <source>
        <strain evidence="2 3">DSM 28246</strain>
    </source>
</reference>
<name>A0A7X0RY01_9BACL</name>
<keyword evidence="3" id="KW-1185">Reference proteome</keyword>
<dbReference type="Proteomes" id="UP000547209">
    <property type="component" value="Unassembled WGS sequence"/>
</dbReference>
<organism evidence="2 3">
    <name type="scientific">Cohnella nanjingensis</name>
    <dbReference type="NCBI Taxonomy" id="1387779"/>
    <lineage>
        <taxon>Bacteria</taxon>
        <taxon>Bacillati</taxon>
        <taxon>Bacillota</taxon>
        <taxon>Bacilli</taxon>
        <taxon>Bacillales</taxon>
        <taxon>Paenibacillaceae</taxon>
        <taxon>Cohnella</taxon>
    </lineage>
</organism>
<protein>
    <submittedName>
        <fullName evidence="2">YIEGIA domain-containing protein</fullName>
    </submittedName>
</protein>
<comment type="caution">
    <text evidence="2">The sequence shown here is derived from an EMBL/GenBank/DDBJ whole genome shotgun (WGS) entry which is preliminary data.</text>
</comment>
<evidence type="ECO:0000313" key="2">
    <source>
        <dbReference type="EMBL" id="MBB6674164.1"/>
    </source>
</evidence>
<dbReference type="AlphaFoldDB" id="A0A7X0RY01"/>
<feature type="transmembrane region" description="Helical" evidence="1">
    <location>
        <begin position="22"/>
        <end position="39"/>
    </location>
</feature>
<dbReference type="InterPro" id="IPR025918">
    <property type="entry name" value="YIEGIA"/>
</dbReference>
<sequence length="315" mass="34391">MALAPGRTEALRIQWFVEHPDLVGVVIGTAFGVLARMLMLRSDYRQYPAYPHGRIIHLALGMIAGALGSVAVPALFNKDYTAITFLSLAAQQFREVRNMERTTLNAIDHQELVPRGATYIEGIAVVFEGRNYLAILAAFLTSLVVTLTNAYWGVGMGLVCIFVVIRFMKGKTIREIATVALAPVRVEGPDVYVDGIYIMNAGLEEDRRIIAEEAIGFVLTPKNGDSRVTLANLGQRQAILHDVSTRLGVYRDDGEPALTPMAKLELATGRLGVLIIPREHDPDKAMKAMCGVPLLESAVRMPTQANRTKGGVQHG</sequence>
<keyword evidence="1" id="KW-0812">Transmembrane</keyword>
<evidence type="ECO:0000313" key="3">
    <source>
        <dbReference type="Proteomes" id="UP000547209"/>
    </source>
</evidence>
<proteinExistence type="predicted"/>
<evidence type="ECO:0000256" key="1">
    <source>
        <dbReference type="SAM" id="Phobius"/>
    </source>
</evidence>